<name>A0ACB6R516_9PLEO</name>
<keyword evidence="2" id="KW-1185">Reference proteome</keyword>
<comment type="caution">
    <text evidence="1">The sequence shown here is derived from an EMBL/GenBank/DDBJ whole genome shotgun (WGS) entry which is preliminary data.</text>
</comment>
<accession>A0ACB6R516</accession>
<protein>
    <submittedName>
        <fullName evidence="1">Uncharacterized protein</fullName>
    </submittedName>
</protein>
<organism evidence="1 2">
    <name type="scientific">Lindgomyces ingoldianus</name>
    <dbReference type="NCBI Taxonomy" id="673940"/>
    <lineage>
        <taxon>Eukaryota</taxon>
        <taxon>Fungi</taxon>
        <taxon>Dikarya</taxon>
        <taxon>Ascomycota</taxon>
        <taxon>Pezizomycotina</taxon>
        <taxon>Dothideomycetes</taxon>
        <taxon>Pleosporomycetidae</taxon>
        <taxon>Pleosporales</taxon>
        <taxon>Lindgomycetaceae</taxon>
        <taxon>Lindgomyces</taxon>
    </lineage>
</organism>
<evidence type="ECO:0000313" key="1">
    <source>
        <dbReference type="EMBL" id="KAF2474167.1"/>
    </source>
</evidence>
<dbReference type="Proteomes" id="UP000799755">
    <property type="component" value="Unassembled WGS sequence"/>
</dbReference>
<reference evidence="1" key="1">
    <citation type="journal article" date="2020" name="Stud. Mycol.">
        <title>101 Dothideomycetes genomes: a test case for predicting lifestyles and emergence of pathogens.</title>
        <authorList>
            <person name="Haridas S."/>
            <person name="Albert R."/>
            <person name="Binder M."/>
            <person name="Bloem J."/>
            <person name="Labutti K."/>
            <person name="Salamov A."/>
            <person name="Andreopoulos B."/>
            <person name="Baker S."/>
            <person name="Barry K."/>
            <person name="Bills G."/>
            <person name="Bluhm B."/>
            <person name="Cannon C."/>
            <person name="Castanera R."/>
            <person name="Culley D."/>
            <person name="Daum C."/>
            <person name="Ezra D."/>
            <person name="Gonzalez J."/>
            <person name="Henrissat B."/>
            <person name="Kuo A."/>
            <person name="Liang C."/>
            <person name="Lipzen A."/>
            <person name="Lutzoni F."/>
            <person name="Magnuson J."/>
            <person name="Mondo S."/>
            <person name="Nolan M."/>
            <person name="Ohm R."/>
            <person name="Pangilinan J."/>
            <person name="Park H.-J."/>
            <person name="Ramirez L."/>
            <person name="Alfaro M."/>
            <person name="Sun H."/>
            <person name="Tritt A."/>
            <person name="Yoshinaga Y."/>
            <person name="Zwiers L.-H."/>
            <person name="Turgeon B."/>
            <person name="Goodwin S."/>
            <person name="Spatafora J."/>
            <person name="Crous P."/>
            <person name="Grigoriev I."/>
        </authorList>
    </citation>
    <scope>NUCLEOTIDE SEQUENCE</scope>
    <source>
        <strain evidence="1">ATCC 200398</strain>
    </source>
</reference>
<evidence type="ECO:0000313" key="2">
    <source>
        <dbReference type="Proteomes" id="UP000799755"/>
    </source>
</evidence>
<gene>
    <name evidence="1" type="ORF">BDR25DRAFT_119663</name>
</gene>
<proteinExistence type="predicted"/>
<dbReference type="EMBL" id="MU003498">
    <property type="protein sequence ID" value="KAF2474167.1"/>
    <property type="molecule type" value="Genomic_DNA"/>
</dbReference>
<sequence>MNWPDPNSPVKLHFAQTAPFKRPAYSRRPTLKSIVSAPPVLPSSTPTALPATPSTQTCPLAAHRPYLPSQPTYHRRPTLRDIVFNSTPPSSPLPNQESLPLPPLPPHPPVAPRNFSRETGASSTSSSLSRGTSNGKSSTQLASAAFYFLTGPLPLFWQLC</sequence>